<gene>
    <name evidence="2" type="ORF">CBRE1094_LOCUS10477</name>
</gene>
<feature type="transmembrane region" description="Helical" evidence="1">
    <location>
        <begin position="39"/>
        <end position="63"/>
    </location>
</feature>
<evidence type="ECO:0000256" key="1">
    <source>
        <dbReference type="SAM" id="Phobius"/>
    </source>
</evidence>
<reference evidence="2" key="1">
    <citation type="submission" date="2021-01" db="EMBL/GenBank/DDBJ databases">
        <authorList>
            <person name="Corre E."/>
            <person name="Pelletier E."/>
            <person name="Niang G."/>
            <person name="Scheremetjew M."/>
            <person name="Finn R."/>
            <person name="Kale V."/>
            <person name="Holt S."/>
            <person name="Cochrane G."/>
            <person name="Meng A."/>
            <person name="Brown T."/>
            <person name="Cohen L."/>
        </authorList>
    </citation>
    <scope>NUCLEOTIDE SEQUENCE</scope>
    <source>
        <strain evidence="2">UTEX LB 985</strain>
    </source>
</reference>
<keyword evidence="1" id="KW-0472">Membrane</keyword>
<organism evidence="2">
    <name type="scientific">Haptolina brevifila</name>
    <dbReference type="NCBI Taxonomy" id="156173"/>
    <lineage>
        <taxon>Eukaryota</taxon>
        <taxon>Haptista</taxon>
        <taxon>Haptophyta</taxon>
        <taxon>Prymnesiophyceae</taxon>
        <taxon>Prymnesiales</taxon>
        <taxon>Prymnesiaceae</taxon>
        <taxon>Haptolina</taxon>
    </lineage>
</organism>
<feature type="transmembrane region" description="Helical" evidence="1">
    <location>
        <begin position="177"/>
        <end position="196"/>
    </location>
</feature>
<accession>A0A7S2CPA0</accession>
<feature type="transmembrane region" description="Helical" evidence="1">
    <location>
        <begin position="203"/>
        <end position="226"/>
    </location>
</feature>
<protein>
    <recommendedName>
        <fullName evidence="3">Transmembrane protein</fullName>
    </recommendedName>
</protein>
<proteinExistence type="predicted"/>
<keyword evidence="1" id="KW-0812">Transmembrane</keyword>
<evidence type="ECO:0000313" key="2">
    <source>
        <dbReference type="EMBL" id="CAD9431519.1"/>
    </source>
</evidence>
<keyword evidence="1" id="KW-1133">Transmembrane helix</keyword>
<feature type="transmembrane region" description="Helical" evidence="1">
    <location>
        <begin position="238"/>
        <end position="259"/>
    </location>
</feature>
<evidence type="ECO:0008006" key="3">
    <source>
        <dbReference type="Google" id="ProtNLM"/>
    </source>
</evidence>
<name>A0A7S2CPA0_9EUKA</name>
<dbReference type="AlphaFoldDB" id="A0A7S2CPA0"/>
<sequence length="363" mass="39697">MSGFKVNMSVLEYLATEAATDACPDSGSLFKVSTAHDRIFAYVGLLVLSLYINSMCLMAELIITSGTHRPPEWFSRAMELCCHLFIGPIGALAFIGKDSFSTFLFFASLWHFFNDCTPNRPSNLVVFKPLWASTGRVAVAYRLRWCISGMYFVHHFWLSTCKLALNEKVLVFPHGKMGEAAVLIWLIGSGLAHLSFAMSDNNFVMGAATRVAGIAMRICAGMMMLIQCGHPDNPCFDWAVLGALDLIWWVVTLTLLFAVSRVEAGFNGEEAEAAKYVEEHEHVANAIRQTLVSNSVKGFASVKSRSPSASDGKHMLIHGVTTLSHQSSLRMEGTLHEVARETSSAWKSDSGSTLSVALSGGRP</sequence>
<dbReference type="EMBL" id="HBGU01019211">
    <property type="protein sequence ID" value="CAD9431519.1"/>
    <property type="molecule type" value="Transcribed_RNA"/>
</dbReference>
<feature type="transmembrane region" description="Helical" evidence="1">
    <location>
        <begin position="84"/>
        <end position="113"/>
    </location>
</feature>